<proteinExistence type="predicted"/>
<evidence type="ECO:0000259" key="1">
    <source>
        <dbReference type="Pfam" id="PF06568"/>
    </source>
</evidence>
<organism evidence="2 3">
    <name type="scientific">Ruegeria halocynthiae</name>
    <dbReference type="NCBI Taxonomy" id="985054"/>
    <lineage>
        <taxon>Bacteria</taxon>
        <taxon>Pseudomonadati</taxon>
        <taxon>Pseudomonadota</taxon>
        <taxon>Alphaproteobacteria</taxon>
        <taxon>Rhodobacterales</taxon>
        <taxon>Roseobacteraceae</taxon>
        <taxon>Ruegeria</taxon>
    </lineage>
</organism>
<dbReference type="RefSeq" id="WP_074735583.1">
    <property type="nucleotide sequence ID" value="NZ_FNNP01000001.1"/>
</dbReference>
<accession>A0A1H2VDK8</accession>
<evidence type="ECO:0000313" key="3">
    <source>
        <dbReference type="Proteomes" id="UP000183400"/>
    </source>
</evidence>
<keyword evidence="3" id="KW-1185">Reference proteome</keyword>
<name>A0A1H2VDK8_9RHOB</name>
<dbReference type="Proteomes" id="UP000183400">
    <property type="component" value="Unassembled WGS sequence"/>
</dbReference>
<dbReference type="STRING" id="985054.SAMN05444358_1011444"/>
<dbReference type="AlphaFoldDB" id="A0A1H2VDK8"/>
<dbReference type="Pfam" id="PF06568">
    <property type="entry name" value="YjiS-like"/>
    <property type="match status" value="1"/>
</dbReference>
<sequence length="72" mass="8232">MTYLTISTPRRVKGKAIGTRLLDLLSLSRQRRALAQLDDRALEDIGITRSEACTEAARPVWDAPDNWHKHLY</sequence>
<reference evidence="3" key="1">
    <citation type="submission" date="2016-10" db="EMBL/GenBank/DDBJ databases">
        <authorList>
            <person name="Varghese N."/>
            <person name="Submissions S."/>
        </authorList>
    </citation>
    <scope>NUCLEOTIDE SEQUENCE [LARGE SCALE GENOMIC DNA]</scope>
    <source>
        <strain evidence="3">DSM 27839</strain>
    </source>
</reference>
<evidence type="ECO:0000313" key="2">
    <source>
        <dbReference type="EMBL" id="SDW66441.1"/>
    </source>
</evidence>
<feature type="domain" description="YjiS-like" evidence="1">
    <location>
        <begin position="29"/>
        <end position="52"/>
    </location>
</feature>
<protein>
    <recommendedName>
        <fullName evidence="1">YjiS-like domain-containing protein</fullName>
    </recommendedName>
</protein>
<dbReference type="OrthoDB" id="8096613at2"/>
<dbReference type="InterPro" id="IPR009506">
    <property type="entry name" value="YjiS-like"/>
</dbReference>
<gene>
    <name evidence="2" type="ORF">SAMN05444358_1011444</name>
</gene>
<dbReference type="EMBL" id="FNNP01000001">
    <property type="protein sequence ID" value="SDW66441.1"/>
    <property type="molecule type" value="Genomic_DNA"/>
</dbReference>